<accession>A0A0E9RK73</accession>
<reference evidence="1" key="2">
    <citation type="journal article" date="2015" name="Fish Shellfish Immunol.">
        <title>Early steps in the European eel (Anguilla anguilla)-Vibrio vulnificus interaction in the gills: Role of the RtxA13 toxin.</title>
        <authorList>
            <person name="Callol A."/>
            <person name="Pajuelo D."/>
            <person name="Ebbesson L."/>
            <person name="Teles M."/>
            <person name="MacKenzie S."/>
            <person name="Amaro C."/>
        </authorList>
    </citation>
    <scope>NUCLEOTIDE SEQUENCE</scope>
</reference>
<reference evidence="1" key="1">
    <citation type="submission" date="2014-11" db="EMBL/GenBank/DDBJ databases">
        <authorList>
            <person name="Amaro Gonzalez C."/>
        </authorList>
    </citation>
    <scope>NUCLEOTIDE SEQUENCE</scope>
</reference>
<sequence length="27" mass="3346">MHFDQFNTQSVKLYILFEMFCLKIFTT</sequence>
<evidence type="ECO:0000313" key="1">
    <source>
        <dbReference type="EMBL" id="JAH29499.1"/>
    </source>
</evidence>
<name>A0A0E9RK73_ANGAN</name>
<dbReference type="AlphaFoldDB" id="A0A0E9RK73"/>
<dbReference type="EMBL" id="GBXM01079078">
    <property type="protein sequence ID" value="JAH29499.1"/>
    <property type="molecule type" value="Transcribed_RNA"/>
</dbReference>
<proteinExistence type="predicted"/>
<organism evidence="1">
    <name type="scientific">Anguilla anguilla</name>
    <name type="common">European freshwater eel</name>
    <name type="synonym">Muraena anguilla</name>
    <dbReference type="NCBI Taxonomy" id="7936"/>
    <lineage>
        <taxon>Eukaryota</taxon>
        <taxon>Metazoa</taxon>
        <taxon>Chordata</taxon>
        <taxon>Craniata</taxon>
        <taxon>Vertebrata</taxon>
        <taxon>Euteleostomi</taxon>
        <taxon>Actinopterygii</taxon>
        <taxon>Neopterygii</taxon>
        <taxon>Teleostei</taxon>
        <taxon>Anguilliformes</taxon>
        <taxon>Anguillidae</taxon>
        <taxon>Anguilla</taxon>
    </lineage>
</organism>
<protein>
    <submittedName>
        <fullName evidence="1">Uncharacterized protein</fullName>
    </submittedName>
</protein>